<keyword evidence="4" id="KW-1185">Reference proteome</keyword>
<reference evidence="3 4" key="1">
    <citation type="submission" date="2024-01" db="EMBL/GenBank/DDBJ databases">
        <title>The genome of the rayed Mediterranean limpet Patella caerulea (Linnaeus, 1758).</title>
        <authorList>
            <person name="Anh-Thu Weber A."/>
            <person name="Halstead-Nussloch G."/>
        </authorList>
    </citation>
    <scope>NUCLEOTIDE SEQUENCE [LARGE SCALE GENOMIC DNA]</scope>
    <source>
        <strain evidence="3">AATW-2023a</strain>
        <tissue evidence="3">Whole specimen</tissue>
    </source>
</reference>
<evidence type="ECO:0000256" key="1">
    <source>
        <dbReference type="SAM" id="MobiDB-lite"/>
    </source>
</evidence>
<feature type="compositionally biased region" description="Basic and acidic residues" evidence="1">
    <location>
        <begin position="165"/>
        <end position="190"/>
    </location>
</feature>
<dbReference type="PANTHER" id="PTHR10773">
    <property type="entry name" value="DNA-DIRECTED RNA POLYMERASES I, II, AND III SUBUNIT RPABC2"/>
    <property type="match status" value="1"/>
</dbReference>
<sequence>MLKPKQFYSRGQLLVHLANSSQAPIIVPQKPTKKTNTSHNFTGSDRCMGPSSPIEASCSGLPLVSTPATDCRLREEDISKDLYQPIDISIIKDLLMPDNEEEDTTDIVLEQHTTNPIVFPVQTGEKSRSSSTESMEIDEDDVVRDPDWIPEDRHSNTDGETDVFAPEKERASVPEQDGKHSYEPPREKGGDKRVERILQEVEDMGETIRVEREEIVEGTDVVNEPVRKRARKGKADPSQWRKTVNKMNRMHGKKFQSTKRNEYGYSTLQKDERMVKPKQCSKRCKPGKLCSSFSEDDRQNIFDMFWKLDWTAKRMFIVDMVDKVPVKERKVTPTTTKPRRNQSLVYNFRKNGVRFKVCKTMFLTTLCLGERSLYNWLDGNGGHTNNPVSNEHSISDGEHTSDRRAQRTVSQKVQAAKSYLESLPSLPSHYCRASSSKQYLEPVFADMTEVYKAYTQYCEENNTSRVSRRTFIDLFHDLNLAIYTPKKDQCDLCCGYQAGNVQEDKYKAHIKRKDDARNQKDSDKERAMIDSTVKVITLDLQAVLLAPNLKASAMYYKTKLGCHNYTVYDLATKECVCYFWHEGEGELTANSFASCLHDYIETVLEKSPNTKQIIIYSDGCTYQNRNVVLANMLLKVASDKNITITQKILEKGHTQMEVDSVHSVIERKIKKRPIYSPQNYIDIITSCKKSYKVYYLSHTFFKEFSSLKTITSIRPGRVTGDPVVTDIRVLKYSPDGSITYKLDYNDEFGDLPRRSRSTSDVSSDENTVPQLYPEPLPIKTSKYRHLQELKSVIPVDYHGFYDGLAHA</sequence>
<feature type="compositionally biased region" description="Basic and acidic residues" evidence="1">
    <location>
        <begin position="393"/>
        <end position="405"/>
    </location>
</feature>
<organism evidence="3 4">
    <name type="scientific">Patella caerulea</name>
    <name type="common">Rayed Mediterranean limpet</name>
    <dbReference type="NCBI Taxonomy" id="87958"/>
    <lineage>
        <taxon>Eukaryota</taxon>
        <taxon>Metazoa</taxon>
        <taxon>Spiralia</taxon>
        <taxon>Lophotrochozoa</taxon>
        <taxon>Mollusca</taxon>
        <taxon>Gastropoda</taxon>
        <taxon>Patellogastropoda</taxon>
        <taxon>Patelloidea</taxon>
        <taxon>Patellidae</taxon>
        <taxon>Patella</taxon>
    </lineage>
</organism>
<dbReference type="PANTHER" id="PTHR10773:SF19">
    <property type="match status" value="1"/>
</dbReference>
<feature type="compositionally biased region" description="Basic and acidic residues" evidence="1">
    <location>
        <begin position="143"/>
        <end position="157"/>
    </location>
</feature>
<gene>
    <name evidence="3" type="ORF">SNE40_013150</name>
</gene>
<dbReference type="AlphaFoldDB" id="A0AAN8JNT8"/>
<protein>
    <recommendedName>
        <fullName evidence="2">DUF7869 domain-containing protein</fullName>
    </recommendedName>
</protein>
<name>A0AAN8JNT8_PATCE</name>
<dbReference type="EMBL" id="JAZGQO010000009">
    <property type="protein sequence ID" value="KAK6178354.1"/>
    <property type="molecule type" value="Genomic_DNA"/>
</dbReference>
<dbReference type="Pfam" id="PF25273">
    <property type="entry name" value="DUF7869"/>
    <property type="match status" value="1"/>
</dbReference>
<proteinExistence type="predicted"/>
<feature type="domain" description="DUF7869" evidence="2">
    <location>
        <begin position="585"/>
        <end position="698"/>
    </location>
</feature>
<dbReference type="InterPro" id="IPR057191">
    <property type="entry name" value="DUF7869"/>
</dbReference>
<feature type="region of interest" description="Disordered" evidence="1">
    <location>
        <begin position="385"/>
        <end position="406"/>
    </location>
</feature>
<evidence type="ECO:0000259" key="2">
    <source>
        <dbReference type="Pfam" id="PF25273"/>
    </source>
</evidence>
<accession>A0AAN8JNT8</accession>
<comment type="caution">
    <text evidence="3">The sequence shown here is derived from an EMBL/GenBank/DDBJ whole genome shotgun (WGS) entry which is preliminary data.</text>
</comment>
<dbReference type="Proteomes" id="UP001347796">
    <property type="component" value="Unassembled WGS sequence"/>
</dbReference>
<evidence type="ECO:0000313" key="3">
    <source>
        <dbReference type="EMBL" id="KAK6178354.1"/>
    </source>
</evidence>
<evidence type="ECO:0000313" key="4">
    <source>
        <dbReference type="Proteomes" id="UP001347796"/>
    </source>
</evidence>
<feature type="region of interest" description="Disordered" evidence="1">
    <location>
        <begin position="751"/>
        <end position="773"/>
    </location>
</feature>
<feature type="region of interest" description="Disordered" evidence="1">
    <location>
        <begin position="122"/>
        <end position="190"/>
    </location>
</feature>